<organism evidence="3 4">
    <name type="scientific">Mikania micrantha</name>
    <name type="common">bitter vine</name>
    <dbReference type="NCBI Taxonomy" id="192012"/>
    <lineage>
        <taxon>Eukaryota</taxon>
        <taxon>Viridiplantae</taxon>
        <taxon>Streptophyta</taxon>
        <taxon>Embryophyta</taxon>
        <taxon>Tracheophyta</taxon>
        <taxon>Spermatophyta</taxon>
        <taxon>Magnoliopsida</taxon>
        <taxon>eudicotyledons</taxon>
        <taxon>Gunneridae</taxon>
        <taxon>Pentapetalae</taxon>
        <taxon>asterids</taxon>
        <taxon>campanulids</taxon>
        <taxon>Asterales</taxon>
        <taxon>Asteraceae</taxon>
        <taxon>Asteroideae</taxon>
        <taxon>Heliantheae alliance</taxon>
        <taxon>Eupatorieae</taxon>
        <taxon>Mikania</taxon>
    </lineage>
</organism>
<keyword evidence="1" id="KW-0732">Signal</keyword>
<evidence type="ECO:0000313" key="4">
    <source>
        <dbReference type="Proteomes" id="UP000326396"/>
    </source>
</evidence>
<protein>
    <submittedName>
        <fullName evidence="3">Uncharacterized protein</fullName>
    </submittedName>
</protein>
<feature type="signal peptide" evidence="1">
    <location>
        <begin position="1"/>
        <end position="24"/>
    </location>
</feature>
<dbReference type="EMBL" id="SZYD01000015">
    <property type="protein sequence ID" value="KAD3640044.1"/>
    <property type="molecule type" value="Genomic_DNA"/>
</dbReference>
<evidence type="ECO:0000313" key="3">
    <source>
        <dbReference type="EMBL" id="KAD3640044.1"/>
    </source>
</evidence>
<dbReference type="Proteomes" id="UP000326396">
    <property type="component" value="Linkage Group LG5"/>
</dbReference>
<evidence type="ECO:0000313" key="2">
    <source>
        <dbReference type="EMBL" id="KAD3640032.1"/>
    </source>
</evidence>
<evidence type="ECO:0000256" key="1">
    <source>
        <dbReference type="SAM" id="SignalP"/>
    </source>
</evidence>
<dbReference type="EMBL" id="SZYD01000015">
    <property type="protein sequence ID" value="KAD3640032.1"/>
    <property type="molecule type" value="Genomic_DNA"/>
</dbReference>
<reference evidence="3 4" key="1">
    <citation type="submission" date="2019-05" db="EMBL/GenBank/DDBJ databases">
        <title>Mikania micrantha, genome provides insights into the molecular mechanism of rapid growth.</title>
        <authorList>
            <person name="Liu B."/>
        </authorList>
    </citation>
    <scope>NUCLEOTIDE SEQUENCE [LARGE SCALE GENOMIC DNA]</scope>
    <source>
        <strain evidence="3">NLD-2019</strain>
        <tissue evidence="3">Leaf</tissue>
    </source>
</reference>
<comment type="caution">
    <text evidence="3">The sequence shown here is derived from an EMBL/GenBank/DDBJ whole genome shotgun (WGS) entry which is preliminary data.</text>
</comment>
<sequence length="97" mass="10685">MVGHVTTQVLQVMLGMWWWQDGTAMLGMEAEIGKDDEVFVGPLPLVVLNVVAFANDRKTRLSRSPFQEFTNLLAKPTTKAITYVEDVAGQKSTGSNT</sequence>
<dbReference type="AlphaFoldDB" id="A0A5N6ML82"/>
<accession>A0A5N6ML82</accession>
<proteinExistence type="predicted"/>
<gene>
    <name evidence="2" type="ORF">E3N88_29255</name>
    <name evidence="3" type="ORF">E3N88_29267</name>
</gene>
<feature type="chain" id="PRO_5036148342" evidence="1">
    <location>
        <begin position="25"/>
        <end position="97"/>
    </location>
</feature>
<name>A0A5N6ML82_9ASTR</name>
<keyword evidence="4" id="KW-1185">Reference proteome</keyword>